<accession>A0ABP5EAG1</accession>
<dbReference type="InterPro" id="IPR016035">
    <property type="entry name" value="Acyl_Trfase/lysoPLipase"/>
</dbReference>
<dbReference type="PANTHER" id="PTHR43775:SF51">
    <property type="entry name" value="INACTIVE PHENOLPHTHIOCEROL SYNTHESIS POLYKETIDE SYNTHASE TYPE I PKS1-RELATED"/>
    <property type="match status" value="1"/>
</dbReference>
<dbReference type="Pfam" id="PF00698">
    <property type="entry name" value="Acyl_transf_1"/>
    <property type="match status" value="1"/>
</dbReference>
<comment type="caution">
    <text evidence="7">The sequence shown here is derived from an EMBL/GenBank/DDBJ whole genome shotgun (WGS) entry which is preliminary data.</text>
</comment>
<dbReference type="InterPro" id="IPR006162">
    <property type="entry name" value="Ppantetheine_attach_site"/>
</dbReference>
<dbReference type="CDD" id="cd00833">
    <property type="entry name" value="PKS"/>
    <property type="match status" value="1"/>
</dbReference>
<dbReference type="SUPFAM" id="SSF55048">
    <property type="entry name" value="Probable ACP-binding domain of malonyl-CoA ACP transacylase"/>
    <property type="match status" value="1"/>
</dbReference>
<feature type="domain" description="Ketosynthase family 3 (KS3)" evidence="6">
    <location>
        <begin position="33"/>
        <end position="458"/>
    </location>
</feature>
<dbReference type="InterPro" id="IPR016036">
    <property type="entry name" value="Malonyl_transacylase_ACP-bd"/>
</dbReference>
<sequence>MSTEDRTRYFLKRVVADLDAANERVRELESRQAEPIAIVGMGCRLPGGVRDPEQFWDLLENGRDAISAFPADRGWDLDHLFHPDPGHPGTSCADTGGFLYDAGDFDAAFFGISPLEARAMDPQQRQTLEVSWEALESAGIDPRSLRESRTGVFAGMMYHEYAGVVAGDVEAQDFAGTGNAGSVLSGRVAYALGLEGPAVTVDTACSSSLVAIHLAAQALRAGDCSLALAGGVTVLATPGLFVAFTSQRGLAPDGRSKSFSDDADGTGFSEGAGMLVLERLSDARRNGHPVLALVRGSSVNSDGASNGLSAPNGPSQQRVIGQALAGGMVAPETVDAVEAHGTGTVLGDPIEAQALLATYGKHREAGRPLLLGSVKSNLGHTQAAAGVTGVIKMVQALRHETLPKTLHVSEPSSRVDWEAGAVELLTSARPWPRGDRPRRAGVSSFGISGTNSHLILEEAPESGEPGEPPRTVIAGADSPVVPCLVSARSAAALDAQVTKLRDHLRDHPGLDLDGVARALVAKPSFERRLALLPRDRAELLAGLDEVAAGGAEDLPRGTARRVEDVLFVFPGQGSQWLGMAGPLLDSSEVFAARLRECAAALEKFIDWPVLDVLRGTPGAPSLDRIDVVQPALFAMMVSLAEVWKHHGVRPAAVIGHSQGELAAACVAGVLSLEDAARIVATRAKVWRRLEGLGALLAITLPADEVARRIEPWGGKLAVATDNSPAASAVSGDIAAIDELAAELTAEGVRNKRVRGVDVAAHSPQLDPFREEMLSELASIEAHQGTVPMYSTVTGGLIDTATMDTGYWWRNVREPVLFRDAVRSALGDGATGIVEVSPHPILLGALEETAGDAGVRVAIASTLRRDEGGLDRVATALAEAQVSGIDVDWTTVFTGETAHAPLPTYAFQGVRYWPEITAPVLTAAPGAPDTWRYRVHWKPGTTAPGSVLSGRWAVLGTDTPLANAIVDRLARRGAKPELVAPGADPGEADVVLSLLALEDPRDTGGLVATAHLAAAESETPLWCVTRAAVSISDGEVPDPDAAALWGLGRVAALERPARWGGLADLPPEPGEHVLDLLCDALATAGEEDQLAVRESGVFVRRFVRAAPRGTDAAWRPSGTVLVTGGVSGVGALIARWLARHGAERLVLTSRRGRNAAGVAELAAELRELGSEVLVAAADVADREQLAALLSDPGTGDVRSVFHAAGVLDMAPLTEIDAGHVGKVLAGKVDGARNLGELLSGKELDAFVLVSSGAGVWGGGGQGAYSAANAWLDAYAERLRHDGVPATSVAWGAWGGPGTLAGDSAAAESLRERGLRAMDPGLALTALHGAMDDGDATLTVADIDWARFVPAFTFVRPSPLLADLPEARPSTSAAVAPSEPDSPFDGDVPRLVATHVAAVLGFRAGEEIGEDQNLAELGFDSLMSIKLRTRLGDATGLTLQADLAFAHPTPAALVRHLRDLLGTPADPAAAEIDRADTLAAFFRASWEQDRIADGYKMLLNAADLRPKFALADAEANLEPPVRLSRGEAEPLVILFSTYVAIGGVHEYARLAARFRGRREVAVLQPPGFERGHALPEDLDTFLDAQAAAVLRCANGRPVVLAGLSSGGTMAHAITHRLEGAGHTVAGVALLDVYYDGYDIIRLFEGDLNAGMFEREGTWTPMTTSRLTATSWYMNLFGHWIPPEITTPTLLMRASEPFDTPVEGGLPEDWQARWDLPHTAVDVPGNHFTIVEEHAEATAEALESWVRQL</sequence>
<dbReference type="InterPro" id="IPR016039">
    <property type="entry name" value="Thiolase-like"/>
</dbReference>
<dbReference type="SMART" id="SM00823">
    <property type="entry name" value="PKS_PP"/>
    <property type="match status" value="1"/>
</dbReference>
<dbReference type="Gene3D" id="3.40.366.10">
    <property type="entry name" value="Malonyl-Coenzyme A Acyl Carrier Protein, domain 2"/>
    <property type="match status" value="1"/>
</dbReference>
<dbReference type="Pfam" id="PF08659">
    <property type="entry name" value="KR"/>
    <property type="match status" value="1"/>
</dbReference>
<dbReference type="SUPFAM" id="SSF53474">
    <property type="entry name" value="alpha/beta-Hydrolases"/>
    <property type="match status" value="1"/>
</dbReference>
<dbReference type="SUPFAM" id="SSF101173">
    <property type="entry name" value="Docking domain B of the erythromycin polyketide synthase (DEBS)"/>
    <property type="match status" value="1"/>
</dbReference>
<keyword evidence="1" id="KW-0596">Phosphopantetheine</keyword>
<feature type="domain" description="Carrier" evidence="5">
    <location>
        <begin position="1384"/>
        <end position="1459"/>
    </location>
</feature>
<dbReference type="PROSITE" id="PS50075">
    <property type="entry name" value="CARRIER"/>
    <property type="match status" value="1"/>
</dbReference>
<evidence type="ECO:0000313" key="7">
    <source>
        <dbReference type="EMBL" id="GAA1994204.1"/>
    </source>
</evidence>
<dbReference type="InterPro" id="IPR020841">
    <property type="entry name" value="PKS_Beta-ketoAc_synthase_dom"/>
</dbReference>
<dbReference type="InterPro" id="IPR014031">
    <property type="entry name" value="Ketoacyl_synth_C"/>
</dbReference>
<dbReference type="Gene3D" id="3.30.70.3290">
    <property type="match status" value="1"/>
</dbReference>
<dbReference type="InterPro" id="IPR057326">
    <property type="entry name" value="KR_dom"/>
</dbReference>
<dbReference type="InterPro" id="IPR032821">
    <property type="entry name" value="PKS_assoc"/>
</dbReference>
<dbReference type="InterPro" id="IPR014030">
    <property type="entry name" value="Ketoacyl_synth_N"/>
</dbReference>
<dbReference type="InterPro" id="IPR036736">
    <property type="entry name" value="ACP-like_sf"/>
</dbReference>
<dbReference type="Proteomes" id="UP001501116">
    <property type="component" value="Unassembled WGS sequence"/>
</dbReference>
<dbReference type="InterPro" id="IPR050091">
    <property type="entry name" value="PKS_NRPS_Biosynth_Enz"/>
</dbReference>
<dbReference type="InterPro" id="IPR020806">
    <property type="entry name" value="PKS_PP-bd"/>
</dbReference>
<dbReference type="SUPFAM" id="SSF52151">
    <property type="entry name" value="FabD/lysophospholipase-like"/>
    <property type="match status" value="1"/>
</dbReference>
<evidence type="ECO:0000259" key="6">
    <source>
        <dbReference type="PROSITE" id="PS52004"/>
    </source>
</evidence>
<dbReference type="InterPro" id="IPR029058">
    <property type="entry name" value="AB_hydrolase_fold"/>
</dbReference>
<dbReference type="Pfam" id="PF02801">
    <property type="entry name" value="Ketoacyl-synt_C"/>
    <property type="match status" value="1"/>
</dbReference>
<evidence type="ECO:0000256" key="4">
    <source>
        <dbReference type="ARBA" id="ARBA00023315"/>
    </source>
</evidence>
<evidence type="ECO:0000259" key="5">
    <source>
        <dbReference type="PROSITE" id="PS50075"/>
    </source>
</evidence>
<dbReference type="Pfam" id="PF00109">
    <property type="entry name" value="ketoacyl-synt"/>
    <property type="match status" value="1"/>
</dbReference>
<dbReference type="SUPFAM" id="SSF51735">
    <property type="entry name" value="NAD(P)-binding Rossmann-fold domains"/>
    <property type="match status" value="2"/>
</dbReference>
<dbReference type="InterPro" id="IPR001227">
    <property type="entry name" value="Ac_transferase_dom_sf"/>
</dbReference>
<evidence type="ECO:0000313" key="8">
    <source>
        <dbReference type="Proteomes" id="UP001501116"/>
    </source>
</evidence>
<keyword evidence="4" id="KW-0012">Acyltransferase</keyword>
<dbReference type="SMART" id="SM00822">
    <property type="entry name" value="PKS_KR"/>
    <property type="match status" value="1"/>
</dbReference>
<dbReference type="CDD" id="cd08952">
    <property type="entry name" value="KR_1_SDR_x"/>
    <property type="match status" value="1"/>
</dbReference>
<dbReference type="InterPro" id="IPR020802">
    <property type="entry name" value="TesA-like"/>
</dbReference>
<dbReference type="Pfam" id="PF00550">
    <property type="entry name" value="PP-binding"/>
    <property type="match status" value="1"/>
</dbReference>
<dbReference type="InterPro" id="IPR014043">
    <property type="entry name" value="Acyl_transferase_dom"/>
</dbReference>
<evidence type="ECO:0000256" key="2">
    <source>
        <dbReference type="ARBA" id="ARBA00022553"/>
    </source>
</evidence>
<dbReference type="Gene3D" id="1.10.1200.10">
    <property type="entry name" value="ACP-like"/>
    <property type="match status" value="1"/>
</dbReference>
<dbReference type="PROSITE" id="PS00012">
    <property type="entry name" value="PHOSPHOPANTETHEINE"/>
    <property type="match status" value="1"/>
</dbReference>
<dbReference type="InterPro" id="IPR036291">
    <property type="entry name" value="NAD(P)-bd_dom_sf"/>
</dbReference>
<dbReference type="PROSITE" id="PS00606">
    <property type="entry name" value="KS3_1"/>
    <property type="match status" value="1"/>
</dbReference>
<dbReference type="InterPro" id="IPR036299">
    <property type="entry name" value="Polyketide_synth_docking_sf"/>
</dbReference>
<dbReference type="InterPro" id="IPR009081">
    <property type="entry name" value="PP-bd_ACP"/>
</dbReference>
<dbReference type="PANTHER" id="PTHR43775">
    <property type="entry name" value="FATTY ACID SYNTHASE"/>
    <property type="match status" value="1"/>
</dbReference>
<dbReference type="InterPro" id="IPR001031">
    <property type="entry name" value="Thioesterase"/>
</dbReference>
<dbReference type="Pfam" id="PF00975">
    <property type="entry name" value="Thioesterase"/>
    <property type="match status" value="1"/>
</dbReference>
<organism evidence="7 8">
    <name type="scientific">Amycolatopsis minnesotensis</name>
    <dbReference type="NCBI Taxonomy" id="337894"/>
    <lineage>
        <taxon>Bacteria</taxon>
        <taxon>Bacillati</taxon>
        <taxon>Actinomycetota</taxon>
        <taxon>Actinomycetes</taxon>
        <taxon>Pseudonocardiales</taxon>
        <taxon>Pseudonocardiaceae</taxon>
        <taxon>Amycolatopsis</taxon>
    </lineage>
</organism>
<reference evidence="8" key="1">
    <citation type="journal article" date="2019" name="Int. J. Syst. Evol. Microbiol.">
        <title>The Global Catalogue of Microorganisms (GCM) 10K type strain sequencing project: providing services to taxonomists for standard genome sequencing and annotation.</title>
        <authorList>
            <consortium name="The Broad Institute Genomics Platform"/>
            <consortium name="The Broad Institute Genome Sequencing Center for Infectious Disease"/>
            <person name="Wu L."/>
            <person name="Ma J."/>
        </authorList>
    </citation>
    <scope>NUCLEOTIDE SEQUENCE [LARGE SCALE GENOMIC DNA]</scope>
    <source>
        <strain evidence="8">JCM 14545</strain>
    </source>
</reference>
<dbReference type="SMART" id="SM00825">
    <property type="entry name" value="PKS_KS"/>
    <property type="match status" value="1"/>
</dbReference>
<dbReference type="InterPro" id="IPR018201">
    <property type="entry name" value="Ketoacyl_synth_AS"/>
</dbReference>
<dbReference type="SUPFAM" id="SSF53901">
    <property type="entry name" value="Thiolase-like"/>
    <property type="match status" value="1"/>
</dbReference>
<dbReference type="SMART" id="SM00827">
    <property type="entry name" value="PKS_AT"/>
    <property type="match status" value="1"/>
</dbReference>
<name>A0ABP5EAG1_9PSEU</name>
<keyword evidence="3" id="KW-0808">Transferase</keyword>
<evidence type="ECO:0000256" key="3">
    <source>
        <dbReference type="ARBA" id="ARBA00022679"/>
    </source>
</evidence>
<dbReference type="Pfam" id="PF16197">
    <property type="entry name" value="KAsynt_C_assoc"/>
    <property type="match status" value="1"/>
</dbReference>
<keyword evidence="8" id="KW-1185">Reference proteome</keyword>
<protein>
    <submittedName>
        <fullName evidence="7">Uncharacterized protein</fullName>
    </submittedName>
</protein>
<dbReference type="Gene3D" id="3.40.47.10">
    <property type="match status" value="1"/>
</dbReference>
<evidence type="ECO:0000256" key="1">
    <source>
        <dbReference type="ARBA" id="ARBA00022450"/>
    </source>
</evidence>
<dbReference type="SMART" id="SM00824">
    <property type="entry name" value="PKS_TE"/>
    <property type="match status" value="1"/>
</dbReference>
<proteinExistence type="predicted"/>
<dbReference type="Gene3D" id="3.40.50.720">
    <property type="entry name" value="NAD(P)-binding Rossmann-like Domain"/>
    <property type="match status" value="1"/>
</dbReference>
<dbReference type="InterPro" id="IPR013968">
    <property type="entry name" value="PKS_KR"/>
</dbReference>
<keyword evidence="2" id="KW-0597">Phosphoprotein</keyword>
<dbReference type="PROSITE" id="PS52004">
    <property type="entry name" value="KS3_2"/>
    <property type="match status" value="1"/>
</dbReference>
<gene>
    <name evidence="7" type="ORF">GCM10009754_86950</name>
</gene>
<dbReference type="Gene3D" id="3.40.50.1820">
    <property type="entry name" value="alpha/beta hydrolase"/>
    <property type="match status" value="1"/>
</dbReference>
<dbReference type="EMBL" id="BAAANN010000078">
    <property type="protein sequence ID" value="GAA1994204.1"/>
    <property type="molecule type" value="Genomic_DNA"/>
</dbReference>